<dbReference type="Gene3D" id="1.20.1260.30">
    <property type="match status" value="1"/>
</dbReference>
<dbReference type="EMBL" id="JACXYU010000007">
    <property type="protein sequence ID" value="MBD3932829.1"/>
    <property type="molecule type" value="Genomic_DNA"/>
</dbReference>
<proteinExistence type="inferred from homology"/>
<keyword evidence="13" id="KW-1185">Reference proteome</keyword>
<dbReference type="InterPro" id="IPR038333">
    <property type="entry name" value="T1MK-like_N_sf"/>
</dbReference>
<name>A0A927EZI0_9ACTN</name>
<feature type="compositionally biased region" description="Basic and acidic residues" evidence="9">
    <location>
        <begin position="747"/>
        <end position="763"/>
    </location>
</feature>
<dbReference type="InterPro" id="IPR029063">
    <property type="entry name" value="SAM-dependent_MTases_sf"/>
</dbReference>
<dbReference type="GO" id="GO:0003677">
    <property type="term" value="F:DNA binding"/>
    <property type="evidence" value="ECO:0007669"/>
    <property type="project" value="InterPro"/>
</dbReference>
<feature type="domain" description="DNA methylase adenine-specific" evidence="10">
    <location>
        <begin position="183"/>
        <end position="497"/>
    </location>
</feature>
<dbReference type="PANTHER" id="PTHR42933:SF3">
    <property type="entry name" value="TYPE I RESTRICTION ENZYME MJAVIII METHYLASE SUBUNIT"/>
    <property type="match status" value="1"/>
</dbReference>
<dbReference type="Pfam" id="PF12161">
    <property type="entry name" value="HsdM_N"/>
    <property type="match status" value="1"/>
</dbReference>
<evidence type="ECO:0000259" key="10">
    <source>
        <dbReference type="Pfam" id="PF02384"/>
    </source>
</evidence>
<keyword evidence="3 12" id="KW-0489">Methyltransferase</keyword>
<evidence type="ECO:0000256" key="5">
    <source>
        <dbReference type="ARBA" id="ARBA00022691"/>
    </source>
</evidence>
<dbReference type="InterPro" id="IPR003356">
    <property type="entry name" value="DNA_methylase_A-5"/>
</dbReference>
<evidence type="ECO:0000256" key="4">
    <source>
        <dbReference type="ARBA" id="ARBA00022679"/>
    </source>
</evidence>
<evidence type="ECO:0000256" key="7">
    <source>
        <dbReference type="ARBA" id="ARBA00047942"/>
    </source>
</evidence>
<dbReference type="Proteomes" id="UP000632289">
    <property type="component" value="Unassembled WGS sequence"/>
</dbReference>
<dbReference type="InterPro" id="IPR051537">
    <property type="entry name" value="DNA_Adenine_Mtase"/>
</dbReference>
<evidence type="ECO:0000256" key="2">
    <source>
        <dbReference type="ARBA" id="ARBA00011900"/>
    </source>
</evidence>
<keyword evidence="8" id="KW-0175">Coiled coil</keyword>
<dbReference type="SUPFAM" id="SSF53335">
    <property type="entry name" value="S-adenosyl-L-methionine-dependent methyltransferases"/>
    <property type="match status" value="1"/>
</dbReference>
<dbReference type="PANTHER" id="PTHR42933">
    <property type="entry name" value="SLR6095 PROTEIN"/>
    <property type="match status" value="1"/>
</dbReference>
<evidence type="ECO:0000313" key="13">
    <source>
        <dbReference type="Proteomes" id="UP000632289"/>
    </source>
</evidence>
<evidence type="ECO:0000259" key="11">
    <source>
        <dbReference type="Pfam" id="PF12161"/>
    </source>
</evidence>
<evidence type="ECO:0000313" key="12">
    <source>
        <dbReference type="EMBL" id="MBD3932829.1"/>
    </source>
</evidence>
<dbReference type="GO" id="GO:0032259">
    <property type="term" value="P:methylation"/>
    <property type="evidence" value="ECO:0007669"/>
    <property type="project" value="UniProtKB-KW"/>
</dbReference>
<evidence type="ECO:0000256" key="9">
    <source>
        <dbReference type="SAM" id="MobiDB-lite"/>
    </source>
</evidence>
<feature type="region of interest" description="Disordered" evidence="9">
    <location>
        <begin position="660"/>
        <end position="694"/>
    </location>
</feature>
<keyword evidence="5" id="KW-0949">S-adenosyl-L-methionine</keyword>
<feature type="coiled-coil region" evidence="8">
    <location>
        <begin position="766"/>
        <end position="793"/>
    </location>
</feature>
<feature type="domain" description="N6 adenine-specific DNA methyltransferase N-terminal" evidence="11">
    <location>
        <begin position="9"/>
        <end position="169"/>
    </location>
</feature>
<dbReference type="Pfam" id="PF02384">
    <property type="entry name" value="N6_Mtase"/>
    <property type="match status" value="1"/>
</dbReference>
<dbReference type="AlphaFoldDB" id="A0A927EZI0"/>
<dbReference type="RefSeq" id="WP_191210138.1">
    <property type="nucleotide sequence ID" value="NZ_BAABKL010000050.1"/>
</dbReference>
<accession>A0A927EZI0</accession>
<comment type="caution">
    <text evidence="12">The sequence shown here is derived from an EMBL/GenBank/DDBJ whole genome shotgun (WGS) entry which is preliminary data.</text>
</comment>
<organism evidence="12 13">
    <name type="scientific">Streptomyces chumphonensis</name>
    <dbReference type="NCBI Taxonomy" id="1214925"/>
    <lineage>
        <taxon>Bacteria</taxon>
        <taxon>Bacillati</taxon>
        <taxon>Actinomycetota</taxon>
        <taxon>Actinomycetes</taxon>
        <taxon>Kitasatosporales</taxon>
        <taxon>Streptomycetaceae</taxon>
        <taxon>Streptomyces</taxon>
    </lineage>
</organism>
<keyword evidence="6" id="KW-0680">Restriction system</keyword>
<evidence type="ECO:0000256" key="6">
    <source>
        <dbReference type="ARBA" id="ARBA00022747"/>
    </source>
</evidence>
<keyword evidence="4" id="KW-0808">Transferase</keyword>
<evidence type="ECO:0000256" key="1">
    <source>
        <dbReference type="ARBA" id="ARBA00006594"/>
    </source>
</evidence>
<dbReference type="InterPro" id="IPR022749">
    <property type="entry name" value="D12N6_MeTrfase_N"/>
</dbReference>
<dbReference type="Gene3D" id="3.40.50.150">
    <property type="entry name" value="Vaccinia Virus protein VP39"/>
    <property type="match status" value="1"/>
</dbReference>
<feature type="region of interest" description="Disordered" evidence="9">
    <location>
        <begin position="736"/>
        <end position="763"/>
    </location>
</feature>
<dbReference type="GO" id="GO:0008170">
    <property type="term" value="F:N-methyltransferase activity"/>
    <property type="evidence" value="ECO:0007669"/>
    <property type="project" value="InterPro"/>
</dbReference>
<comment type="similarity">
    <text evidence="1">Belongs to the N(4)/N(6)-methyltransferase family.</text>
</comment>
<gene>
    <name evidence="12" type="ORF">IF129_14870</name>
</gene>
<reference evidence="12" key="1">
    <citation type="submission" date="2020-09" db="EMBL/GenBank/DDBJ databases">
        <title>Secondary metabolite and genome analysis of marine Streptomyces chumphonensis KK1-2T.</title>
        <authorList>
            <person name="Phongsopitanun W."/>
            <person name="Kanchanasin P."/>
            <person name="Pittayakhajonwut P."/>
            <person name="Suwanborirux K."/>
            <person name="Tanasupawat S."/>
        </authorList>
    </citation>
    <scope>NUCLEOTIDE SEQUENCE</scope>
    <source>
        <strain evidence="12">KK1-2</strain>
    </source>
</reference>
<evidence type="ECO:0000256" key="3">
    <source>
        <dbReference type="ARBA" id="ARBA00022603"/>
    </source>
</evidence>
<dbReference type="GO" id="GO:0009307">
    <property type="term" value="P:DNA restriction-modification system"/>
    <property type="evidence" value="ECO:0007669"/>
    <property type="project" value="UniProtKB-KW"/>
</dbReference>
<dbReference type="EC" id="2.1.1.72" evidence="2"/>
<evidence type="ECO:0000256" key="8">
    <source>
        <dbReference type="SAM" id="Coils"/>
    </source>
</evidence>
<comment type="catalytic activity">
    <reaction evidence="7">
        <text>a 2'-deoxyadenosine in DNA + S-adenosyl-L-methionine = an N(6)-methyl-2'-deoxyadenosine in DNA + S-adenosyl-L-homocysteine + H(+)</text>
        <dbReference type="Rhea" id="RHEA:15197"/>
        <dbReference type="Rhea" id="RHEA-COMP:12418"/>
        <dbReference type="Rhea" id="RHEA-COMP:12419"/>
        <dbReference type="ChEBI" id="CHEBI:15378"/>
        <dbReference type="ChEBI" id="CHEBI:57856"/>
        <dbReference type="ChEBI" id="CHEBI:59789"/>
        <dbReference type="ChEBI" id="CHEBI:90615"/>
        <dbReference type="ChEBI" id="CHEBI:90616"/>
        <dbReference type="EC" id="2.1.1.72"/>
    </reaction>
</comment>
<dbReference type="PRINTS" id="PR00507">
    <property type="entry name" value="N12N6MTFRASE"/>
</dbReference>
<protein>
    <recommendedName>
        <fullName evidence="2">site-specific DNA-methyltransferase (adenine-specific)</fullName>
        <ecNumber evidence="2">2.1.1.72</ecNumber>
    </recommendedName>
</protein>
<sequence length="878" mass="98232">MARLTLPQLERHLFSAADILRGRMDASEYRDYIFGMLFLKRSSDDFQPEWERVYAAALDRHGNDTAAALARANDPESYPQVFYVPPRARWWKGPHYEVQPDGRTVSPQYHPGISHLTEKVGESLDQALVALTSSNDRLAGVTSHISFNDTVGTKSRFSNAELRSLIRHFSLYRLRNEDFEFPDMLGAAYEYLLADFADSAGQKGGEFYTPRDVVRMMVRLVDPQAGDTVYDPCAGSGGMLIAAKEYVEEHGGDPLRLSVSGQDKNGPSWSMASMNMVLHGIREFDLQHGDTLAEPLHLEPDGSNRLRRFTKVLSNPPFSLNYDKDLVEKADKVHGMSRMRWGWAPETGKKADLMFVQHMVSVLEQRGSAATVMPHGVLFRAGKERDIRKKLLDEDCVEAVIGLGPNLFYGTGIPACILILRPPYRKRGEKERNVLFINADRDYRPASNQNELGPEHVEKIVAVYRAWRQEPGYSRVVSVDDLLAADGNLNIRRWVDNSPPPEPQDVTAHLYGGVPKTEIEDASVRFQNYGIDVTELFAAREDDDGYVDFLSEGPETTATRIPKLAAQKERILRDTFQEWWTQQAGRFTALSKDGRLMPLRERLLGGFQKAVEELKVLDRYATAGIVADWWVHVRYDLKALAAGGYERVLDGWVETVETMVSPVMPGSDDDEGGRSPSRRRGRAKTSVSTADKRRAMAQPVVQALIPEFLEELAKADATWATADAAYKAAVAELAEATPPAKSEADDEAHTEAEPQPERAPVDPREILRLEKAVAQCRKERTAASKQRSALEDRFLKDLQAASEVAKAQDSGQRVVLDVLGEALSSRMDAAVATGRRELVATYRRWAEKYEVSLQALEAEGADAADDFTKWLKELGYAR</sequence>
<dbReference type="GO" id="GO:0009007">
    <property type="term" value="F:site-specific DNA-methyltransferase (adenine-specific) activity"/>
    <property type="evidence" value="ECO:0007669"/>
    <property type="project" value="UniProtKB-EC"/>
</dbReference>